<evidence type="ECO:0000313" key="3">
    <source>
        <dbReference type="Proteomes" id="UP000018420"/>
    </source>
</evidence>
<reference evidence="2 3" key="1">
    <citation type="submission" date="2013-05" db="EMBL/GenBank/DDBJ databases">
        <title>Genome assembly of Acinetobacter junii MTCC 11364.</title>
        <authorList>
            <person name="Khatri I."/>
            <person name="Singh N.K."/>
            <person name="Subramanian S."/>
            <person name="Mayilraj S."/>
        </authorList>
    </citation>
    <scope>NUCLEOTIDE SEQUENCE [LARGE SCALE GENOMIC DNA]</scope>
    <source>
        <strain evidence="2 3">MTCC 11364</strain>
    </source>
</reference>
<proteinExistence type="predicted"/>
<dbReference type="AlphaFoldDB" id="S7WIL9"/>
<dbReference type="InterPro" id="IPR028952">
    <property type="entry name" value="Imm63"/>
</dbReference>
<organism evidence="2 3">
    <name type="scientific">Acinetobacter junii CIP 107470 = MTCC 11364</name>
    <dbReference type="NCBI Taxonomy" id="1217666"/>
    <lineage>
        <taxon>Bacteria</taxon>
        <taxon>Pseudomonadati</taxon>
        <taxon>Pseudomonadota</taxon>
        <taxon>Gammaproteobacteria</taxon>
        <taxon>Moraxellales</taxon>
        <taxon>Moraxellaceae</taxon>
        <taxon>Acinetobacter</taxon>
    </lineage>
</organism>
<dbReference type="PATRIC" id="fig|1330047.3.peg.2447"/>
<comment type="caution">
    <text evidence="2">The sequence shown here is derived from an EMBL/GenBank/DDBJ whole genome shotgun (WGS) entry which is preliminary data.</text>
</comment>
<evidence type="ECO:0000259" key="1">
    <source>
        <dbReference type="Pfam" id="PF15599"/>
    </source>
</evidence>
<dbReference type="EMBL" id="ASYZ01000137">
    <property type="protein sequence ID" value="EPR82960.1"/>
    <property type="molecule type" value="Genomic_DNA"/>
</dbReference>
<gene>
    <name evidence="2" type="ORF">L292_0599</name>
</gene>
<accession>S7WIL9</accession>
<dbReference type="Pfam" id="PF15599">
    <property type="entry name" value="Imm63"/>
    <property type="match status" value="1"/>
</dbReference>
<name>S7WIL9_ACIJU</name>
<dbReference type="Proteomes" id="UP000018420">
    <property type="component" value="Unassembled WGS sequence"/>
</dbReference>
<protein>
    <recommendedName>
        <fullName evidence="1">Immunity protein 63 domain-containing protein</fullName>
    </recommendedName>
</protein>
<feature type="domain" description="Immunity protein 63" evidence="1">
    <location>
        <begin position="2"/>
        <end position="52"/>
    </location>
</feature>
<sequence>MLMEGVTMRIATQYELENRKEGIDGRSIWFPYQEMLMAEFNPQWAAKLVAEHAKILEKHPYSS</sequence>
<evidence type="ECO:0000313" key="2">
    <source>
        <dbReference type="EMBL" id="EPR82960.1"/>
    </source>
</evidence>